<evidence type="ECO:0000256" key="1">
    <source>
        <dbReference type="SAM" id="MobiDB-lite"/>
    </source>
</evidence>
<feature type="compositionally biased region" description="Basic residues" evidence="1">
    <location>
        <begin position="86"/>
        <end position="100"/>
    </location>
</feature>
<organism evidence="2">
    <name type="scientific">Culex pipiens</name>
    <name type="common">House mosquito</name>
    <dbReference type="NCBI Taxonomy" id="7175"/>
    <lineage>
        <taxon>Eukaryota</taxon>
        <taxon>Metazoa</taxon>
        <taxon>Ecdysozoa</taxon>
        <taxon>Arthropoda</taxon>
        <taxon>Hexapoda</taxon>
        <taxon>Insecta</taxon>
        <taxon>Pterygota</taxon>
        <taxon>Neoptera</taxon>
        <taxon>Endopterygota</taxon>
        <taxon>Diptera</taxon>
        <taxon>Nematocera</taxon>
        <taxon>Culicoidea</taxon>
        <taxon>Culicidae</taxon>
        <taxon>Culicinae</taxon>
        <taxon>Culicini</taxon>
        <taxon>Culex</taxon>
        <taxon>Culex</taxon>
    </lineage>
</organism>
<feature type="region of interest" description="Disordered" evidence="1">
    <location>
        <begin position="1"/>
        <end position="49"/>
    </location>
</feature>
<dbReference type="EMBL" id="HBUE01335762">
    <property type="protein sequence ID" value="CAG6595799.1"/>
    <property type="molecule type" value="Transcribed_RNA"/>
</dbReference>
<protein>
    <submittedName>
        <fullName evidence="2">(northern house mosquito) hypothetical protein</fullName>
    </submittedName>
</protein>
<name>A0A8D8KP31_CULPI</name>
<dbReference type="AlphaFoldDB" id="A0A8D8KP31"/>
<feature type="region of interest" description="Disordered" evidence="1">
    <location>
        <begin position="75"/>
        <end position="100"/>
    </location>
</feature>
<sequence length="100" mass="10834">MRDGDRAGNTASHRPGDSIRRSPDGMSVRGQDPPGIHPRGVQRYGTLPANREQWPAVPVAAANAAKQCATLPVLVDDPPQSDYARCKRTSHGRVPRGKRD</sequence>
<feature type="compositionally biased region" description="Basic and acidic residues" evidence="1">
    <location>
        <begin position="14"/>
        <end position="23"/>
    </location>
</feature>
<proteinExistence type="predicted"/>
<evidence type="ECO:0000313" key="2">
    <source>
        <dbReference type="EMBL" id="CAG6595799.1"/>
    </source>
</evidence>
<dbReference type="EMBL" id="HBUE01228996">
    <property type="protein sequence ID" value="CAG6543673.1"/>
    <property type="molecule type" value="Transcribed_RNA"/>
</dbReference>
<accession>A0A8D8KP31</accession>
<reference evidence="2" key="1">
    <citation type="submission" date="2021-05" db="EMBL/GenBank/DDBJ databases">
        <authorList>
            <person name="Alioto T."/>
            <person name="Alioto T."/>
            <person name="Gomez Garrido J."/>
        </authorList>
    </citation>
    <scope>NUCLEOTIDE SEQUENCE</scope>
</reference>